<sequence length="71" mass="8608">MKRFGFFSNTLMFHDMEEKKLILEQQQQQQQPWAIIVMEIFKFCVQCIATEFKLLGRRRKILANFCYISTI</sequence>
<dbReference type="AlphaFoldDB" id="A0A922I0C8"/>
<reference evidence="1" key="1">
    <citation type="submission" date="2013-05" db="EMBL/GenBank/DDBJ databases">
        <authorList>
            <person name="Yim A.K.Y."/>
            <person name="Chan T.F."/>
            <person name="Ji K.M."/>
            <person name="Liu X.Y."/>
            <person name="Zhou J.W."/>
            <person name="Li R.Q."/>
            <person name="Yang K.Y."/>
            <person name="Li J."/>
            <person name="Li M."/>
            <person name="Law P.T.W."/>
            <person name="Wu Y.L."/>
            <person name="Cai Z.L."/>
            <person name="Qin H."/>
            <person name="Bao Y."/>
            <person name="Leung R.K.K."/>
            <person name="Ng P.K.S."/>
            <person name="Zou J."/>
            <person name="Zhong X.J."/>
            <person name="Ran P.X."/>
            <person name="Zhong N.S."/>
            <person name="Liu Z.G."/>
            <person name="Tsui S.K.W."/>
        </authorList>
    </citation>
    <scope>NUCLEOTIDE SEQUENCE</scope>
    <source>
        <strain evidence="1">Derf</strain>
        <tissue evidence="1">Whole organism</tissue>
    </source>
</reference>
<evidence type="ECO:0000313" key="2">
    <source>
        <dbReference type="Proteomes" id="UP000790347"/>
    </source>
</evidence>
<gene>
    <name evidence="1" type="ORF">DERF_008436</name>
</gene>
<accession>A0A922I0C8</accession>
<comment type="caution">
    <text evidence="1">The sequence shown here is derived from an EMBL/GenBank/DDBJ whole genome shotgun (WGS) entry which is preliminary data.</text>
</comment>
<protein>
    <submittedName>
        <fullName evidence="1">Uncharacterized protein</fullName>
    </submittedName>
</protein>
<name>A0A922I0C8_DERFA</name>
<dbReference type="EMBL" id="ASGP02000003">
    <property type="protein sequence ID" value="KAH9517806.1"/>
    <property type="molecule type" value="Genomic_DNA"/>
</dbReference>
<proteinExistence type="predicted"/>
<organism evidence="1 2">
    <name type="scientific">Dermatophagoides farinae</name>
    <name type="common">American house dust mite</name>
    <dbReference type="NCBI Taxonomy" id="6954"/>
    <lineage>
        <taxon>Eukaryota</taxon>
        <taxon>Metazoa</taxon>
        <taxon>Ecdysozoa</taxon>
        <taxon>Arthropoda</taxon>
        <taxon>Chelicerata</taxon>
        <taxon>Arachnida</taxon>
        <taxon>Acari</taxon>
        <taxon>Acariformes</taxon>
        <taxon>Sarcoptiformes</taxon>
        <taxon>Astigmata</taxon>
        <taxon>Psoroptidia</taxon>
        <taxon>Analgoidea</taxon>
        <taxon>Pyroglyphidae</taxon>
        <taxon>Dermatophagoidinae</taxon>
        <taxon>Dermatophagoides</taxon>
    </lineage>
</organism>
<keyword evidence="2" id="KW-1185">Reference proteome</keyword>
<evidence type="ECO:0000313" key="1">
    <source>
        <dbReference type="EMBL" id="KAH9517806.1"/>
    </source>
</evidence>
<reference evidence="1" key="2">
    <citation type="journal article" date="2022" name="Res Sq">
        <title>Comparative Genomics Reveals Insights into the Divergent Evolution of Astigmatic Mites and Household Pest Adaptations.</title>
        <authorList>
            <person name="Xiong Q."/>
            <person name="Wan A.T.-Y."/>
            <person name="Liu X.-Y."/>
            <person name="Fung C.S.-H."/>
            <person name="Xiao X."/>
            <person name="Malainual N."/>
            <person name="Hou J."/>
            <person name="Wang L."/>
            <person name="Wang M."/>
            <person name="Yang K."/>
            <person name="Cui Y."/>
            <person name="Leung E."/>
            <person name="Nong W."/>
            <person name="Shin S.-K."/>
            <person name="Au S."/>
            <person name="Jeong K.Y."/>
            <person name="Chew F.T."/>
            <person name="Hui J."/>
            <person name="Leung T.F."/>
            <person name="Tungtrongchitr A."/>
            <person name="Zhong N."/>
            <person name="Liu Z."/>
            <person name="Tsui S."/>
        </authorList>
    </citation>
    <scope>NUCLEOTIDE SEQUENCE</scope>
    <source>
        <strain evidence="1">Derf</strain>
        <tissue evidence="1">Whole organism</tissue>
    </source>
</reference>
<dbReference type="Proteomes" id="UP000790347">
    <property type="component" value="Unassembled WGS sequence"/>
</dbReference>